<proteinExistence type="predicted"/>
<dbReference type="RefSeq" id="WP_190851406.1">
    <property type="nucleotide sequence ID" value="NZ_AP023440.1"/>
</dbReference>
<organism evidence="4 5">
    <name type="scientific">Streptomyces aurantiacus</name>
    <dbReference type="NCBI Taxonomy" id="47760"/>
    <lineage>
        <taxon>Bacteria</taxon>
        <taxon>Bacillati</taxon>
        <taxon>Actinomycetota</taxon>
        <taxon>Actinomycetes</taxon>
        <taxon>Kitasatosporales</taxon>
        <taxon>Streptomycetaceae</taxon>
        <taxon>Streptomyces</taxon>
        <taxon>Streptomyces aurantiacus group</taxon>
    </lineage>
</organism>
<dbReference type="FunFam" id="2.70.70.10:FF:000013">
    <property type="entry name" value="Peptidase family M23"/>
    <property type="match status" value="1"/>
</dbReference>
<gene>
    <name evidence="4" type="ORF">GCM10017557_41280</name>
</gene>
<reference evidence="4 5" key="1">
    <citation type="journal article" date="2014" name="Int. J. Syst. Evol. Microbiol.">
        <title>Complete genome sequence of Corynebacterium casei LMG S-19264T (=DSM 44701T), isolated from a smear-ripened cheese.</title>
        <authorList>
            <consortium name="US DOE Joint Genome Institute (JGI-PGF)"/>
            <person name="Walter F."/>
            <person name="Albersmeier A."/>
            <person name="Kalinowski J."/>
            <person name="Ruckert C."/>
        </authorList>
    </citation>
    <scope>NUCLEOTIDE SEQUENCE [LARGE SCALE GENOMIC DNA]</scope>
    <source>
        <strain evidence="4 5">JCM 4677</strain>
    </source>
</reference>
<dbReference type="EMBL" id="AP023440">
    <property type="protein sequence ID" value="BCL29269.1"/>
    <property type="molecule type" value="Genomic_DNA"/>
</dbReference>
<evidence type="ECO:0000259" key="3">
    <source>
        <dbReference type="Pfam" id="PF01551"/>
    </source>
</evidence>
<evidence type="ECO:0000256" key="1">
    <source>
        <dbReference type="SAM" id="Coils"/>
    </source>
</evidence>
<keyword evidence="5" id="KW-1185">Reference proteome</keyword>
<keyword evidence="1" id="KW-0175">Coiled coil</keyword>
<dbReference type="Gene3D" id="2.70.70.10">
    <property type="entry name" value="Glucose Permease (Domain IIA)"/>
    <property type="match status" value="1"/>
</dbReference>
<dbReference type="AlphaFoldDB" id="A0A7G1P239"/>
<sequence>MRSRRRRPLLAPVLLCAVAVLVARPTAATGDTDSSGETDGAGAEVVRLYKEASVAAERYEAGRREAESQRNRARRLERLLARERQDIAVLRADLGRIARAQYRDGGGLPHTARMLLAKSPEELMRGRYALWRADLAVDNAVTKSRRAETRLTADEAKAASAWQALERRNDELDEVKRGIERKLKEAQGSLQGQADASAAAGACRGPVRLDQPRTDFEQPWIPPVETYALSAGFGSGGEHWASRHTGQDFAVDIGTPVRSVGKGRVVKVSCGGPFGIEVVVKHAKGYYTQYAHLSAVAVDQGERVSVGQWVGQSGTTGNSTGPHLHFEVRLTPQSGSAVDPREWLAARGVQL</sequence>
<evidence type="ECO:0000313" key="5">
    <source>
        <dbReference type="Proteomes" id="UP000516444"/>
    </source>
</evidence>
<feature type="chain" id="PRO_5039499565" evidence="2">
    <location>
        <begin position="28"/>
        <end position="351"/>
    </location>
</feature>
<dbReference type="PANTHER" id="PTHR21666">
    <property type="entry name" value="PEPTIDASE-RELATED"/>
    <property type="match status" value="1"/>
</dbReference>
<dbReference type="Pfam" id="PF01551">
    <property type="entry name" value="Peptidase_M23"/>
    <property type="match status" value="1"/>
</dbReference>
<dbReference type="Proteomes" id="UP000516444">
    <property type="component" value="Chromosome"/>
</dbReference>
<feature type="domain" description="M23ase beta-sheet core" evidence="3">
    <location>
        <begin position="243"/>
        <end position="340"/>
    </location>
</feature>
<feature type="coiled-coil region" evidence="1">
    <location>
        <begin position="49"/>
        <end position="93"/>
    </location>
</feature>
<keyword evidence="2" id="KW-0732">Signal</keyword>
<protein>
    <submittedName>
        <fullName evidence="4">Peptidase</fullName>
    </submittedName>
</protein>
<dbReference type="CDD" id="cd12797">
    <property type="entry name" value="M23_peptidase"/>
    <property type="match status" value="1"/>
</dbReference>
<feature type="coiled-coil region" evidence="1">
    <location>
        <begin position="162"/>
        <end position="189"/>
    </location>
</feature>
<evidence type="ECO:0000313" key="4">
    <source>
        <dbReference type="EMBL" id="BCL29269.1"/>
    </source>
</evidence>
<feature type="signal peptide" evidence="2">
    <location>
        <begin position="1"/>
        <end position="27"/>
    </location>
</feature>
<dbReference type="KEGG" id="sgm:GCM10017557_41280"/>
<dbReference type="GO" id="GO:0004222">
    <property type="term" value="F:metalloendopeptidase activity"/>
    <property type="evidence" value="ECO:0007669"/>
    <property type="project" value="TreeGrafter"/>
</dbReference>
<accession>A0A7G1P239</accession>
<dbReference type="InterPro" id="IPR011055">
    <property type="entry name" value="Dup_hybrid_motif"/>
</dbReference>
<name>A0A7G1P239_9ACTN</name>
<evidence type="ECO:0000256" key="2">
    <source>
        <dbReference type="SAM" id="SignalP"/>
    </source>
</evidence>
<dbReference type="InterPro" id="IPR016047">
    <property type="entry name" value="M23ase_b-sheet_dom"/>
</dbReference>
<dbReference type="PANTHER" id="PTHR21666:SF270">
    <property type="entry name" value="MUREIN HYDROLASE ACTIVATOR ENVC"/>
    <property type="match status" value="1"/>
</dbReference>
<dbReference type="SUPFAM" id="SSF51261">
    <property type="entry name" value="Duplicated hybrid motif"/>
    <property type="match status" value="1"/>
</dbReference>
<dbReference type="InterPro" id="IPR050570">
    <property type="entry name" value="Cell_wall_metabolism_enzyme"/>
</dbReference>